<accession>A0A0P7ZAF7</accession>
<dbReference type="EMBL" id="LKCM01000348">
    <property type="protein sequence ID" value="KPQ41484.1"/>
    <property type="molecule type" value="Genomic_DNA"/>
</dbReference>
<dbReference type="AlphaFoldDB" id="A0A0P7ZAF7"/>
<comment type="caution">
    <text evidence="1">The sequence shown here is derived from an EMBL/GenBank/DDBJ whole genome shotgun (WGS) entry which is preliminary data.</text>
</comment>
<evidence type="ECO:0000313" key="2">
    <source>
        <dbReference type="Proteomes" id="UP000050360"/>
    </source>
</evidence>
<organism evidence="1 2">
    <name type="scientific">Candidatus Methanoperedens nitratireducens</name>
    <dbReference type="NCBI Taxonomy" id="1392998"/>
    <lineage>
        <taxon>Archaea</taxon>
        <taxon>Methanobacteriati</taxon>
        <taxon>Methanobacteriota</taxon>
        <taxon>Stenosarchaea group</taxon>
        <taxon>Methanomicrobia</taxon>
        <taxon>Methanosarcinales</taxon>
        <taxon>ANME-2 cluster</taxon>
        <taxon>Candidatus Methanoperedentaceae</taxon>
        <taxon>Candidatus Methanoperedens</taxon>
    </lineage>
</organism>
<dbReference type="Proteomes" id="UP000050360">
    <property type="component" value="Unassembled WGS sequence"/>
</dbReference>
<reference evidence="1 2" key="1">
    <citation type="submission" date="2015-09" db="EMBL/GenBank/DDBJ databases">
        <title>A metagenomics-based metabolic model of nitrate-dependent anaerobic oxidation of methane by Methanoperedens-like archaea.</title>
        <authorList>
            <person name="Arshad A."/>
            <person name="Speth D.R."/>
            <person name="De Graaf R.M."/>
            <person name="Op Den Camp H.J."/>
            <person name="Jetten M.S."/>
            <person name="Welte C.U."/>
        </authorList>
    </citation>
    <scope>NUCLEOTIDE SEQUENCE [LARGE SCALE GENOMIC DNA]</scope>
</reference>
<gene>
    <name evidence="1" type="ORF">MPEBLZ_03966</name>
</gene>
<sequence>DYGIVKAWFNEKNATMELSKTLD</sequence>
<feature type="non-terminal residue" evidence="1">
    <location>
        <position position="1"/>
    </location>
</feature>
<name>A0A0P7ZAF7_9EURY</name>
<protein>
    <submittedName>
        <fullName evidence="1">Uncharacterized protein</fullName>
    </submittedName>
</protein>
<evidence type="ECO:0000313" key="1">
    <source>
        <dbReference type="EMBL" id="KPQ41484.1"/>
    </source>
</evidence>
<proteinExistence type="predicted"/>